<evidence type="ECO:0000313" key="7">
    <source>
        <dbReference type="Proteomes" id="UP000242616"/>
    </source>
</evidence>
<dbReference type="RefSeq" id="WP_077198179.1">
    <property type="nucleotide sequence ID" value="NZ_LBFC01000017.1"/>
</dbReference>
<keyword evidence="5" id="KW-0378">Hydrolase</keyword>
<evidence type="ECO:0000256" key="5">
    <source>
        <dbReference type="ARBA" id="ARBA00022801"/>
    </source>
</evidence>
<comment type="caution">
    <text evidence="6">The sequence shown here is derived from an EMBL/GenBank/DDBJ whole genome shotgun (WGS) entry which is preliminary data.</text>
</comment>
<gene>
    <name evidence="6" type="ORF">XJ44_04230</name>
</gene>
<organism evidence="6 7">
    <name type="scientific">Thermosipho affectus</name>
    <dbReference type="NCBI Taxonomy" id="660294"/>
    <lineage>
        <taxon>Bacteria</taxon>
        <taxon>Thermotogati</taxon>
        <taxon>Thermotogota</taxon>
        <taxon>Thermotogae</taxon>
        <taxon>Thermotogales</taxon>
        <taxon>Fervidobacteriaceae</taxon>
        <taxon>Thermosipho</taxon>
    </lineage>
</organism>
<protein>
    <recommendedName>
        <fullName evidence="8">DUF86 domain-containing protein</fullName>
    </recommendedName>
</protein>
<dbReference type="InterPro" id="IPR008201">
    <property type="entry name" value="HepT-like"/>
</dbReference>
<evidence type="ECO:0000313" key="6">
    <source>
        <dbReference type="EMBL" id="ONN27352.1"/>
    </source>
</evidence>
<keyword evidence="2" id="KW-1277">Toxin-antitoxin system</keyword>
<reference evidence="6 7" key="1">
    <citation type="submission" date="2015-06" db="EMBL/GenBank/DDBJ databases">
        <title>Genome sequencing of Thermotogales isolates from hydrothermal vents.</title>
        <authorList>
            <person name="Haverkamp T.H."/>
            <person name="Kublanov I.V."/>
            <person name="Nesbo C.L."/>
        </authorList>
    </citation>
    <scope>NUCLEOTIDE SEQUENCE [LARGE SCALE GENOMIC DNA]</scope>
    <source>
        <strain evidence="7">ik275mar</strain>
    </source>
</reference>
<accession>A0ABX3IJJ6</accession>
<evidence type="ECO:0000256" key="3">
    <source>
        <dbReference type="ARBA" id="ARBA00022722"/>
    </source>
</evidence>
<evidence type="ECO:0000256" key="4">
    <source>
        <dbReference type="ARBA" id="ARBA00022741"/>
    </source>
</evidence>
<dbReference type="Pfam" id="PF01934">
    <property type="entry name" value="HepT-like"/>
    <property type="match status" value="1"/>
</dbReference>
<keyword evidence="7" id="KW-1185">Reference proteome</keyword>
<keyword evidence="3" id="KW-0540">Nuclease</keyword>
<dbReference type="PANTHER" id="PTHR34139">
    <property type="entry name" value="UPF0331 PROTEIN MJ0127"/>
    <property type="match status" value="1"/>
</dbReference>
<proteinExistence type="predicted"/>
<dbReference type="InterPro" id="IPR051813">
    <property type="entry name" value="HepT_RNase_toxin"/>
</dbReference>
<dbReference type="EMBL" id="LBFC01000017">
    <property type="protein sequence ID" value="ONN27352.1"/>
    <property type="molecule type" value="Genomic_DNA"/>
</dbReference>
<evidence type="ECO:0008006" key="8">
    <source>
        <dbReference type="Google" id="ProtNLM"/>
    </source>
</evidence>
<evidence type="ECO:0000256" key="1">
    <source>
        <dbReference type="ARBA" id="ARBA00022553"/>
    </source>
</evidence>
<evidence type="ECO:0000256" key="2">
    <source>
        <dbReference type="ARBA" id="ARBA00022649"/>
    </source>
</evidence>
<dbReference type="PANTHER" id="PTHR34139:SF1">
    <property type="entry name" value="RNASE MJ1380-RELATED"/>
    <property type="match status" value="1"/>
</dbReference>
<name>A0ABX3IJJ6_9BACT</name>
<keyword evidence="1" id="KW-0597">Phosphoprotein</keyword>
<dbReference type="Proteomes" id="UP000242616">
    <property type="component" value="Unassembled WGS sequence"/>
</dbReference>
<sequence>MKNDIVYLKHILDSMEAILDFVHGKTYNEFLKNRMMWSAVIREMEVIGEATKNLSHKFREKYPEIPWRKMAGMRDVLIHGYFKTDLEAVWKTAVEDIPILKPKIERIIRG</sequence>
<keyword evidence="4" id="KW-0547">Nucleotide-binding</keyword>